<dbReference type="Proteomes" id="UP001652680">
    <property type="component" value="Unassembled WGS sequence"/>
</dbReference>
<feature type="compositionally biased region" description="Polar residues" evidence="1">
    <location>
        <begin position="594"/>
        <end position="605"/>
    </location>
</feature>
<dbReference type="PANTHER" id="PTHR23146:SF0">
    <property type="entry name" value="RNA POLYMERASE-ASSOCIATED PROTEIN LEO1"/>
    <property type="match status" value="1"/>
</dbReference>
<feature type="compositionally biased region" description="Basic and acidic residues" evidence="1">
    <location>
        <begin position="1"/>
        <end position="17"/>
    </location>
</feature>
<reference evidence="2" key="2">
    <citation type="submission" date="2025-05" db="UniProtKB">
        <authorList>
            <consortium name="EnsemblMetazoa"/>
        </authorList>
    </citation>
    <scope>IDENTIFICATION</scope>
</reference>
<keyword evidence="3" id="KW-1185">Reference proteome</keyword>
<dbReference type="PANTHER" id="PTHR23146">
    <property type="entry name" value="LEO1 PROTEIN"/>
    <property type="match status" value="1"/>
</dbReference>
<feature type="compositionally biased region" description="Low complexity" evidence="1">
    <location>
        <begin position="414"/>
        <end position="432"/>
    </location>
</feature>
<feature type="region of interest" description="Disordered" evidence="1">
    <location>
        <begin position="254"/>
        <end position="277"/>
    </location>
</feature>
<feature type="compositionally biased region" description="Polar residues" evidence="1">
    <location>
        <begin position="23"/>
        <end position="40"/>
    </location>
</feature>
<feature type="region of interest" description="Disordered" evidence="1">
    <location>
        <begin position="310"/>
        <end position="442"/>
    </location>
</feature>
<dbReference type="EnsemblMetazoa" id="XM_044459073.1">
    <property type="protein sequence ID" value="XP_044315008.1"/>
    <property type="gene ID" value="LOC108046764"/>
</dbReference>
<reference evidence="3" key="1">
    <citation type="journal article" date="2021" name="Elife">
        <title>Highly contiguous assemblies of 101 drosophilid genomes.</title>
        <authorList>
            <person name="Kim B.Y."/>
            <person name="Wang J.R."/>
            <person name="Miller D.E."/>
            <person name="Barmina O."/>
            <person name="Delaney E."/>
            <person name="Thompson A."/>
            <person name="Comeault A.A."/>
            <person name="Peede D."/>
            <person name="D'Agostino E.R."/>
            <person name="Pelaez J."/>
            <person name="Aguilar J.M."/>
            <person name="Haji D."/>
            <person name="Matsunaga T."/>
            <person name="Armstrong E.E."/>
            <person name="Zych M."/>
            <person name="Ogawa Y."/>
            <person name="Stamenkovic-Radak M."/>
            <person name="Jelic M."/>
            <person name="Veselinovic M.S."/>
            <person name="Tanaskovic M."/>
            <person name="Eric P."/>
            <person name="Gao J.J."/>
            <person name="Katoh T.K."/>
            <person name="Toda M.J."/>
            <person name="Watabe H."/>
            <person name="Watada M."/>
            <person name="Davis J.S."/>
            <person name="Moyle L.C."/>
            <person name="Manoli G."/>
            <person name="Bertolini E."/>
            <person name="Kostal V."/>
            <person name="Hawley R.S."/>
            <person name="Takahashi A."/>
            <person name="Jones C.D."/>
            <person name="Price D.K."/>
            <person name="Whiteman N."/>
            <person name="Kopp A."/>
            <person name="Matute D.R."/>
            <person name="Petrov D.A."/>
        </authorList>
    </citation>
    <scope>NUCLEOTIDE SEQUENCE [LARGE SCALE GENOMIC DNA]</scope>
</reference>
<feature type="compositionally biased region" description="Basic and acidic residues" evidence="1">
    <location>
        <begin position="397"/>
        <end position="408"/>
    </location>
</feature>
<evidence type="ECO:0000313" key="2">
    <source>
        <dbReference type="EnsemblMetazoa" id="XP_044315008.1"/>
    </source>
</evidence>
<feature type="compositionally biased region" description="Polar residues" evidence="1">
    <location>
        <begin position="174"/>
        <end position="185"/>
    </location>
</feature>
<feature type="compositionally biased region" description="Low complexity" evidence="1">
    <location>
        <begin position="90"/>
        <end position="127"/>
    </location>
</feature>
<dbReference type="Pfam" id="PF04004">
    <property type="entry name" value="Leo1"/>
    <property type="match status" value="1"/>
</dbReference>
<dbReference type="InterPro" id="IPR007149">
    <property type="entry name" value="Leo1"/>
</dbReference>
<protein>
    <recommendedName>
        <fullName evidence="4">RNA polymerase-associated protein LEO1</fullName>
    </recommendedName>
</protein>
<feature type="compositionally biased region" description="Basic and acidic residues" evidence="1">
    <location>
        <begin position="353"/>
        <end position="365"/>
    </location>
</feature>
<evidence type="ECO:0000256" key="1">
    <source>
        <dbReference type="SAM" id="MobiDB-lite"/>
    </source>
</evidence>
<evidence type="ECO:0008006" key="4">
    <source>
        <dbReference type="Google" id="ProtNLM"/>
    </source>
</evidence>
<feature type="region of interest" description="Disordered" evidence="1">
    <location>
        <begin position="592"/>
        <end position="659"/>
    </location>
</feature>
<dbReference type="RefSeq" id="XP_044315008.1">
    <property type="nucleotide sequence ID" value="XM_044459073.1"/>
</dbReference>
<feature type="region of interest" description="Disordered" evidence="1">
    <location>
        <begin position="1"/>
        <end position="205"/>
    </location>
</feature>
<accession>A0ABM5J847</accession>
<organism evidence="2 3">
    <name type="scientific">Drosophila rhopaloa</name>
    <name type="common">Fruit fly</name>
    <dbReference type="NCBI Taxonomy" id="1041015"/>
    <lineage>
        <taxon>Eukaryota</taxon>
        <taxon>Metazoa</taxon>
        <taxon>Ecdysozoa</taxon>
        <taxon>Arthropoda</taxon>
        <taxon>Hexapoda</taxon>
        <taxon>Insecta</taxon>
        <taxon>Pterygota</taxon>
        <taxon>Neoptera</taxon>
        <taxon>Endopterygota</taxon>
        <taxon>Diptera</taxon>
        <taxon>Brachycera</taxon>
        <taxon>Muscomorpha</taxon>
        <taxon>Ephydroidea</taxon>
        <taxon>Drosophilidae</taxon>
        <taxon>Drosophila</taxon>
        <taxon>Sophophora</taxon>
    </lineage>
</organism>
<name>A0ABM5J847_DRORH</name>
<feature type="compositionally biased region" description="Basic residues" evidence="1">
    <location>
        <begin position="48"/>
        <end position="59"/>
    </location>
</feature>
<proteinExistence type="predicted"/>
<sequence>MVDPNVNRDHLDLRGIDEREESSSSLYDGSPRKYSSSSVDDQGYPGRCRMHISRSRSRRITTNSAVRKINSGPDWTANISKPVRERSEGECSTTSSSSDSSSSSGSSSGSSTGSESGSSSSASSSNSKKTPGEVQCTTILIPEEHLNQEQSDGDQLMLCEPSFSGAVPDLCEPSLSSTVQGNTNPTEDKGSSEEELEAINQNQLLPSMQYSPISSYISRSRSNSSARNEKEKILPTEQYYSLLTIPKDKLCPENVRYSLPPSSEGELKRGNNDDDQIIPTEQYALSLSISKDNSYPGNVTYSLSPISQGELKRGNNDQGKILSPVQYDLSHPISKDTTYPENMRCSLPPSSEGELKKGNNDKEKILPTVQYATSLPISKDNPKPENVTYNSSPSSKGEVKKGNIDKKKMLPYVSSPSISKNKSSLKNNPGSNSKDKSSPGRFMYYISSSSEDEPIKDNLKYDVMHELNVSPDRLSINTDFGESPENQQPNEKVNLECTYNETNEMEIPAISEGETVQPKENPIFHDDKYRKMLGDKLTAKFHVTLPADSCGNMRYSLPPSSEGELKRGNNDKEKILPTVQYATTLPIFKDNSKPENVTFSSTPSSEGEVKRGNIQKKKILPYVSSPSISKNKPSLKINPGSNSKDKSSPGRFMYYISPSSEDEPIKDNLKYDIMHELNVSPDRLSINTDFDESPENEQPNEKVNLECTYNETSEMEIPAFSEDETVQPKENPMPSEDKYRKMLGDKLTAKFHVTLPADSCGLLGGPGQFIRLPHFIPVESRAYEALSFANRMTSEDFKDEQARGDFINRLQTTIRWRENQDKVKESNSRIIRWSDGSETFHVGAEVFDVIHHPLNEPNSLYARLGTCYQGQGPIKDNMTLRPKLHSNIGQSHVQGMQNRAINKPPMRCVKDPLDVVADPGQDRERRVEEQLAKRGRGNLTGVARIR</sequence>
<evidence type="ECO:0000313" key="3">
    <source>
        <dbReference type="Proteomes" id="UP001652680"/>
    </source>
</evidence>
<dbReference type="GeneID" id="108046764"/>